<dbReference type="GO" id="GO:0008270">
    <property type="term" value="F:zinc ion binding"/>
    <property type="evidence" value="ECO:0007669"/>
    <property type="project" value="UniProtKB-KW"/>
</dbReference>
<evidence type="ECO:0000313" key="10">
    <source>
        <dbReference type="Proteomes" id="UP000072904"/>
    </source>
</evidence>
<evidence type="ECO:0000313" key="7">
    <source>
        <dbReference type="EMBL" id="CDU19050.1"/>
    </source>
</evidence>
<dbReference type="Proteomes" id="UP000072874">
    <property type="component" value="Chromosome 11"/>
</dbReference>
<reference evidence="7" key="2">
    <citation type="submission" date="2014-05" db="EMBL/GenBank/DDBJ databases">
        <authorList>
            <person name="Aslett A.Martin."/>
            <person name="De Silva Nishadi"/>
        </authorList>
    </citation>
    <scope>NUCLEOTIDE SEQUENCE</scope>
    <source>
        <strain evidence="7">YM</strain>
    </source>
</reference>
<dbReference type="InterPro" id="IPR042451">
    <property type="entry name" value="ZPR1_A/B_dom"/>
</dbReference>
<evidence type="ECO:0000256" key="5">
    <source>
        <dbReference type="SAM" id="MobiDB-lite"/>
    </source>
</evidence>
<dbReference type="InterPro" id="IPR040141">
    <property type="entry name" value="ZPR1"/>
</dbReference>
<name>A0A078K6A6_PLAYE</name>
<feature type="region of interest" description="Disordered" evidence="5">
    <location>
        <begin position="291"/>
        <end position="310"/>
    </location>
</feature>
<dbReference type="VEuPathDB" id="PlasmoDB:PY01182"/>
<dbReference type="AlphaFoldDB" id="A0A078K6A6"/>
<keyword evidence="3" id="KW-0863">Zinc-finger</keyword>
<accession>A0A078K6A6</accession>
<dbReference type="KEGG" id="pyo:PY17X_1136300"/>
<dbReference type="Gene3D" id="2.60.120.1040">
    <property type="entry name" value="ZPR1, A/B domain"/>
    <property type="match status" value="2"/>
</dbReference>
<dbReference type="InterPro" id="IPR042452">
    <property type="entry name" value="ZPR1_Znf1/2"/>
</dbReference>
<dbReference type="Pfam" id="PF22794">
    <property type="entry name" value="jr-ZPR1"/>
    <property type="match status" value="3"/>
</dbReference>
<reference evidence="8" key="3">
    <citation type="submission" date="2014-05" db="EMBL/GenBank/DDBJ databases">
        <authorList>
            <person name="Aslett M.A."/>
            <person name="De Silva N."/>
        </authorList>
    </citation>
    <scope>NUCLEOTIDE SEQUENCE</scope>
    <source>
        <strain evidence="8">17X</strain>
    </source>
</reference>
<dbReference type="Gene3D" id="2.20.25.420">
    <property type="entry name" value="ZPR1, zinc finger domain"/>
    <property type="match status" value="2"/>
</dbReference>
<gene>
    <name evidence="8" type="ORF">PY17X_1136300</name>
    <name evidence="7" type="ORF">PYYM_1137200</name>
</gene>
<dbReference type="VEuPathDB" id="PlasmoDB:PY17X_1136300"/>
<protein>
    <submittedName>
        <fullName evidence="7">Zinc finger protein, putative</fullName>
    </submittedName>
</protein>
<evidence type="ECO:0000256" key="3">
    <source>
        <dbReference type="ARBA" id="ARBA00022771"/>
    </source>
</evidence>
<dbReference type="RefSeq" id="XP_728907.2">
    <property type="nucleotide sequence ID" value="XM_723814.2"/>
</dbReference>
<reference evidence="8" key="4">
    <citation type="submission" date="2019-05" db="EMBL/GenBank/DDBJ databases">
        <authorList>
            <consortium name="Pathogen Informatics"/>
        </authorList>
    </citation>
    <scope>NUCLEOTIDE SEQUENCE</scope>
    <source>
        <strain evidence="8">17X</strain>
    </source>
</reference>
<feature type="domain" description="Zinc finger ZPR1-type" evidence="6">
    <location>
        <begin position="362"/>
        <end position="539"/>
    </location>
</feature>
<dbReference type="EMBL" id="LK934639">
    <property type="protein sequence ID" value="CDU19050.1"/>
    <property type="molecule type" value="Genomic_DNA"/>
</dbReference>
<dbReference type="EMBL" id="LM993665">
    <property type="protein sequence ID" value="VTZ79635.1"/>
    <property type="molecule type" value="Genomic_DNA"/>
</dbReference>
<dbReference type="PANTHER" id="PTHR10876">
    <property type="entry name" value="ZINC FINGER PROTEIN ZPR1"/>
    <property type="match status" value="1"/>
</dbReference>
<dbReference type="VEuPathDB" id="PlasmoDB:PYYM_1137200"/>
<keyword evidence="2" id="KW-0479">Metal-binding</keyword>
<dbReference type="OrthoDB" id="308464at2759"/>
<dbReference type="NCBIfam" id="TIGR00310">
    <property type="entry name" value="ZPR1_znf"/>
    <property type="match status" value="1"/>
</dbReference>
<dbReference type="Proteomes" id="UP000072904">
    <property type="component" value="Chromosome 11"/>
</dbReference>
<evidence type="ECO:0000313" key="9">
    <source>
        <dbReference type="Proteomes" id="UP000072874"/>
    </source>
</evidence>
<evidence type="ECO:0000256" key="4">
    <source>
        <dbReference type="ARBA" id="ARBA00022833"/>
    </source>
</evidence>
<dbReference type="InterPro" id="IPR056180">
    <property type="entry name" value="ZPR1_jr_dom"/>
</dbReference>
<dbReference type="InterPro" id="IPR004457">
    <property type="entry name" value="Znf_ZPR1"/>
</dbReference>
<keyword evidence="4" id="KW-0862">Zinc</keyword>
<organism evidence="7 10">
    <name type="scientific">Plasmodium yoelii</name>
    <dbReference type="NCBI Taxonomy" id="5861"/>
    <lineage>
        <taxon>Eukaryota</taxon>
        <taxon>Sar</taxon>
        <taxon>Alveolata</taxon>
        <taxon>Apicomplexa</taxon>
        <taxon>Aconoidasida</taxon>
        <taxon>Haemosporida</taxon>
        <taxon>Plasmodiidae</taxon>
        <taxon>Plasmodium</taxon>
        <taxon>Plasmodium (Vinckeia)</taxon>
    </lineage>
</organism>
<evidence type="ECO:0000256" key="1">
    <source>
        <dbReference type="ARBA" id="ARBA00008354"/>
    </source>
</evidence>
<reference evidence="9 10" key="1">
    <citation type="journal article" date="2014" name="BMC Biol.">
        <title>A comprehensive evaluation of rodent malaria parasite genomes and gene expression.</title>
        <authorList>
            <person name="Otto T.D."/>
            <person name="Bohme U."/>
            <person name="Jackson A.P."/>
            <person name="Hunt M."/>
            <person name="Franke-Fayard B."/>
            <person name="Hoeijmakers W.A."/>
            <person name="Religa A.A."/>
            <person name="Robertson L."/>
            <person name="Sanders M."/>
            <person name="Ogun S.A."/>
            <person name="Cunningham D."/>
            <person name="Erhart A."/>
            <person name="Billker O."/>
            <person name="Khan S.M."/>
            <person name="Stunnenberg H.G."/>
            <person name="Langhorne J."/>
            <person name="Holder A.A."/>
            <person name="Waters A.P."/>
            <person name="Newbold C.I."/>
            <person name="Pain A."/>
            <person name="Berriman M."/>
            <person name="Janse C.J."/>
        </authorList>
    </citation>
    <scope>NUCLEOTIDE SEQUENCE [LARGE SCALE GENOMIC DNA]</scope>
    <source>
        <strain evidence="8 9">17X</strain>
        <strain evidence="7 10">YM</strain>
    </source>
</reference>
<evidence type="ECO:0000256" key="2">
    <source>
        <dbReference type="ARBA" id="ARBA00022723"/>
    </source>
</evidence>
<dbReference type="VEuPathDB" id="PlasmoDB:Py17XNL_001105756"/>
<comment type="similarity">
    <text evidence="1">Belongs to the ZPR1 family.</text>
</comment>
<dbReference type="PANTHER" id="PTHR10876:SF0">
    <property type="entry name" value="ZINC FINGER PROTEIN ZPR1"/>
    <property type="match status" value="1"/>
</dbReference>
<feature type="domain" description="Zinc finger ZPR1-type" evidence="6">
    <location>
        <begin position="29"/>
        <end position="163"/>
    </location>
</feature>
<dbReference type="SMART" id="SM00709">
    <property type="entry name" value="Zpr1"/>
    <property type="match status" value="2"/>
</dbReference>
<dbReference type="OMA" id="FREVVIM"/>
<evidence type="ECO:0000313" key="8">
    <source>
        <dbReference type="EMBL" id="VTZ79635.1"/>
    </source>
</evidence>
<dbReference type="GeneID" id="3801456"/>
<dbReference type="GO" id="GO:0005634">
    <property type="term" value="C:nucleus"/>
    <property type="evidence" value="ECO:0007669"/>
    <property type="project" value="TreeGrafter"/>
</dbReference>
<proteinExistence type="inferred from homology"/>
<feature type="compositionally biased region" description="Polar residues" evidence="5">
    <location>
        <begin position="300"/>
        <end position="309"/>
    </location>
</feature>
<evidence type="ECO:0000259" key="6">
    <source>
        <dbReference type="SMART" id="SM00709"/>
    </source>
</evidence>
<dbReference type="Pfam" id="PF03367">
    <property type="entry name" value="Zn_ribbon_ZPR1"/>
    <property type="match status" value="2"/>
</dbReference>
<sequence>MENSLSNENTKKDIENHNEITHDTIEVKSMCINCEQEGINKILKFEIPYFKNILIHSFECVLCNYRNNTIQDLNPIKEKGVKILFSVTKIEHLDRQLIKSEYGVLKIPEINFEIPKETQKGSINTIEGFIQTALSNLTDYFINLKNMYNEANNIVDDNANKESKEVEKNVNDNVHKIEEKEQLNKDGEINDINNNNYSAKDDENTSEVNETCYQMTIENYMSMIEKTIHKLSKFIVSKELPFTVEIIDPSGLSSLEYYDEDINSKTVIIEHYQRSKQELNELGFYEEDFEEKKKDEESKQNNLNINENQSIDKGDQIKKENFDFIKKYVHMNNNSNGSNNMCVKYKTINEGEENKLIESFTSNCPCCNYLGDNNFCEINIPGFKKCLILSYVCPNCNYKTSEIKSSGEINPKGKKITLTVKNKSDLNRFVIKSETASIQIPIIDLTSDYGTLGGSLTTVEGIIIQIIESLEDKFKFLLGDSSINTHISNDKVDTSNNDDSVTNKIKNVISNLYKLCRTEEMFPFDLIIDDIASNSYISCDQIGDDTNLKEEEYERNFEQNDMLGITSMDAN</sequence>